<organism evidence="3 4">
    <name type="scientific">Thermomonospora umbrina</name>
    <dbReference type="NCBI Taxonomy" id="111806"/>
    <lineage>
        <taxon>Bacteria</taxon>
        <taxon>Bacillati</taxon>
        <taxon>Actinomycetota</taxon>
        <taxon>Actinomycetes</taxon>
        <taxon>Streptosporangiales</taxon>
        <taxon>Thermomonosporaceae</taxon>
        <taxon>Thermomonospora</taxon>
    </lineage>
</organism>
<gene>
    <name evidence="3" type="ORF">DFJ69_6546</name>
</gene>
<dbReference type="AlphaFoldDB" id="A0A3D9SZD7"/>
<evidence type="ECO:0000313" key="4">
    <source>
        <dbReference type="Proteomes" id="UP000256661"/>
    </source>
</evidence>
<evidence type="ECO:0000256" key="1">
    <source>
        <dbReference type="ARBA" id="ARBA00006484"/>
    </source>
</evidence>
<protein>
    <submittedName>
        <fullName evidence="3">NAD(P)-dependent dehydrogenase (Short-subunit alcohol dehydrogenase family)</fullName>
    </submittedName>
</protein>
<dbReference type="OrthoDB" id="3571370at2"/>
<dbReference type="SUPFAM" id="SSF51735">
    <property type="entry name" value="NAD(P)-binding Rossmann-fold domains"/>
    <property type="match status" value="1"/>
</dbReference>
<dbReference type="RefSeq" id="WP_116026049.1">
    <property type="nucleotide sequence ID" value="NZ_QTTT01000001.1"/>
</dbReference>
<dbReference type="InterPro" id="IPR036291">
    <property type="entry name" value="NAD(P)-bd_dom_sf"/>
</dbReference>
<dbReference type="EMBL" id="QTTT01000001">
    <property type="protein sequence ID" value="REF00948.1"/>
    <property type="molecule type" value="Genomic_DNA"/>
</dbReference>
<keyword evidence="2" id="KW-0560">Oxidoreductase</keyword>
<comment type="similarity">
    <text evidence="1">Belongs to the short-chain dehydrogenases/reductases (SDR) family.</text>
</comment>
<dbReference type="GO" id="GO:0016491">
    <property type="term" value="F:oxidoreductase activity"/>
    <property type="evidence" value="ECO:0007669"/>
    <property type="project" value="UniProtKB-KW"/>
</dbReference>
<proteinExistence type="inferred from homology"/>
<dbReference type="PRINTS" id="PR00081">
    <property type="entry name" value="GDHRDH"/>
</dbReference>
<comment type="caution">
    <text evidence="3">The sequence shown here is derived from an EMBL/GenBank/DDBJ whole genome shotgun (WGS) entry which is preliminary data.</text>
</comment>
<name>A0A3D9SZD7_9ACTN</name>
<dbReference type="InterPro" id="IPR002347">
    <property type="entry name" value="SDR_fam"/>
</dbReference>
<dbReference type="PANTHER" id="PTHR43639:SF1">
    <property type="entry name" value="SHORT-CHAIN DEHYDROGENASE_REDUCTASE FAMILY PROTEIN"/>
    <property type="match status" value="1"/>
</dbReference>
<evidence type="ECO:0000256" key="2">
    <source>
        <dbReference type="ARBA" id="ARBA00023002"/>
    </source>
</evidence>
<reference evidence="3 4" key="1">
    <citation type="submission" date="2018-08" db="EMBL/GenBank/DDBJ databases">
        <title>Sequencing the genomes of 1000 actinobacteria strains.</title>
        <authorList>
            <person name="Klenk H.-P."/>
        </authorList>
    </citation>
    <scope>NUCLEOTIDE SEQUENCE [LARGE SCALE GENOMIC DNA]</scope>
    <source>
        <strain evidence="3 4">DSM 43927</strain>
    </source>
</reference>
<keyword evidence="4" id="KW-1185">Reference proteome</keyword>
<sequence>MGDLTGRTALVTGASRGIGRAIAERLAADGARVAVHHGAGPGDDLDAKETVEGILARGGDAFAVAAEFGPPGDVDRLFDGLLGGLSEPRLDILVNNAAIPDVPGPPEDITPERFDRLMAVNARAPLFTVRRALPLIPDGGRIVNISTGLTRFANPREVMQTMSKAALEMVTLHFARHLGPRGITVNTVAPGVVDTGDPALADPGLRAALSGLSAFGRLGEPDDIAGVVAFLASSDARWITGAWIDATGGTLLG</sequence>
<dbReference type="PANTHER" id="PTHR43639">
    <property type="entry name" value="OXIDOREDUCTASE, SHORT-CHAIN DEHYDROGENASE/REDUCTASE FAMILY (AFU_ORTHOLOGUE AFUA_5G02870)"/>
    <property type="match status" value="1"/>
</dbReference>
<dbReference type="Pfam" id="PF13561">
    <property type="entry name" value="adh_short_C2"/>
    <property type="match status" value="1"/>
</dbReference>
<evidence type="ECO:0000313" key="3">
    <source>
        <dbReference type="EMBL" id="REF00948.1"/>
    </source>
</evidence>
<dbReference type="Proteomes" id="UP000256661">
    <property type="component" value="Unassembled WGS sequence"/>
</dbReference>
<dbReference type="Gene3D" id="3.40.50.720">
    <property type="entry name" value="NAD(P)-binding Rossmann-like Domain"/>
    <property type="match status" value="1"/>
</dbReference>
<dbReference type="FunFam" id="3.40.50.720:FF:000084">
    <property type="entry name" value="Short-chain dehydrogenase reductase"/>
    <property type="match status" value="1"/>
</dbReference>
<accession>A0A3D9SZD7</accession>